<feature type="domain" description="Sushi" evidence="9">
    <location>
        <begin position="309"/>
        <end position="378"/>
    </location>
</feature>
<feature type="domain" description="Sushi" evidence="9">
    <location>
        <begin position="236"/>
        <end position="303"/>
    </location>
</feature>
<evidence type="ECO:0000256" key="4">
    <source>
        <dbReference type="ARBA" id="ARBA00023180"/>
    </source>
</evidence>
<dbReference type="SUPFAM" id="SSF57535">
    <property type="entry name" value="Complement control module/SCR domain"/>
    <property type="match status" value="5"/>
</dbReference>
<protein>
    <recommendedName>
        <fullName evidence="9">Sushi domain-containing protein</fullName>
    </recommendedName>
</protein>
<organism evidence="10 11">
    <name type="scientific">Elysia chlorotica</name>
    <name type="common">Eastern emerald elysia</name>
    <name type="synonym">Sea slug</name>
    <dbReference type="NCBI Taxonomy" id="188477"/>
    <lineage>
        <taxon>Eukaryota</taxon>
        <taxon>Metazoa</taxon>
        <taxon>Spiralia</taxon>
        <taxon>Lophotrochozoa</taxon>
        <taxon>Mollusca</taxon>
        <taxon>Gastropoda</taxon>
        <taxon>Heterobranchia</taxon>
        <taxon>Euthyneura</taxon>
        <taxon>Panpulmonata</taxon>
        <taxon>Sacoglossa</taxon>
        <taxon>Placobranchoidea</taxon>
        <taxon>Plakobranchidae</taxon>
        <taxon>Elysia</taxon>
    </lineage>
</organism>
<keyword evidence="2" id="KW-0677">Repeat</keyword>
<evidence type="ECO:0000256" key="8">
    <source>
        <dbReference type="SAM" id="SignalP"/>
    </source>
</evidence>
<dbReference type="AlphaFoldDB" id="A0A3S1BCV0"/>
<dbReference type="PROSITE" id="PS50923">
    <property type="entry name" value="SUSHI"/>
    <property type="match status" value="4"/>
</dbReference>
<keyword evidence="7" id="KW-0812">Transmembrane</keyword>
<feature type="compositionally biased region" description="Low complexity" evidence="6">
    <location>
        <begin position="505"/>
        <end position="514"/>
    </location>
</feature>
<dbReference type="InterPro" id="IPR035976">
    <property type="entry name" value="Sushi/SCR/CCP_sf"/>
</dbReference>
<feature type="compositionally biased region" description="Polar residues" evidence="6">
    <location>
        <begin position="634"/>
        <end position="647"/>
    </location>
</feature>
<keyword evidence="4" id="KW-0325">Glycoprotein</keyword>
<evidence type="ECO:0000256" key="1">
    <source>
        <dbReference type="ARBA" id="ARBA00022659"/>
    </source>
</evidence>
<dbReference type="PANTHER" id="PTHR19325:SF573">
    <property type="entry name" value="MEMBRANE COFACTOR PROTEIN"/>
    <property type="match status" value="1"/>
</dbReference>
<dbReference type="EMBL" id="RQTK01000561">
    <property type="protein sequence ID" value="RUS77677.1"/>
    <property type="molecule type" value="Genomic_DNA"/>
</dbReference>
<reference evidence="10 11" key="1">
    <citation type="submission" date="2019-01" db="EMBL/GenBank/DDBJ databases">
        <title>A draft genome assembly of the solar-powered sea slug Elysia chlorotica.</title>
        <authorList>
            <person name="Cai H."/>
            <person name="Li Q."/>
            <person name="Fang X."/>
            <person name="Li J."/>
            <person name="Curtis N.E."/>
            <person name="Altenburger A."/>
            <person name="Shibata T."/>
            <person name="Feng M."/>
            <person name="Maeda T."/>
            <person name="Schwartz J.A."/>
            <person name="Shigenobu S."/>
            <person name="Lundholm N."/>
            <person name="Nishiyama T."/>
            <person name="Yang H."/>
            <person name="Hasebe M."/>
            <person name="Li S."/>
            <person name="Pierce S.K."/>
            <person name="Wang J."/>
        </authorList>
    </citation>
    <scope>NUCLEOTIDE SEQUENCE [LARGE SCALE GENOMIC DNA]</scope>
    <source>
        <strain evidence="10">EC2010</strain>
        <tissue evidence="10">Whole organism of an adult</tissue>
    </source>
</reference>
<feature type="domain" description="Sushi" evidence="9">
    <location>
        <begin position="33"/>
        <end position="88"/>
    </location>
</feature>
<feature type="compositionally biased region" description="Low complexity" evidence="6">
    <location>
        <begin position="559"/>
        <end position="571"/>
    </location>
</feature>
<keyword evidence="7" id="KW-0472">Membrane</keyword>
<evidence type="ECO:0000256" key="6">
    <source>
        <dbReference type="SAM" id="MobiDB-lite"/>
    </source>
</evidence>
<evidence type="ECO:0000313" key="10">
    <source>
        <dbReference type="EMBL" id="RUS77677.1"/>
    </source>
</evidence>
<feature type="signal peptide" evidence="8">
    <location>
        <begin position="1"/>
        <end position="29"/>
    </location>
</feature>
<dbReference type="PANTHER" id="PTHR19325">
    <property type="entry name" value="COMPLEMENT COMPONENT-RELATED SUSHI DOMAIN-CONTAINING"/>
    <property type="match status" value="1"/>
</dbReference>
<sequence>MAVMKAFHGPYDGLFLCIVVLGFIGLCNGQDFVSCPEMLAPADGFIKSKTEQDITIVCNPGFQLTDSTNTRKCIHGSWYPPSPPMCLPIILPVPPISASCATPPAVLNGIVQDSNGSATYPMPKGSRATVVCNEGYFSPDSSQPRFEIECNGFGMWSKADGGLHISCTAKPCQSPPNVPRATFRFLPPAEDSKSSSLEVEYICNNNSVLVDPSIETKLACRNGQWEGSIPTCVPRTNCELTGSILNGVWNVKEDSIKTYPHYGLEVGEEIKYQCHTGYKLVGSSVLKCMPQGLWSSEVPECIPESEPVYYCPRLPPLQNGKCVCADAKENSDISFCMPFRRGSRVECSCWQGYNLQGSPILTCGYNARFNDPMPTCVQNFDESPGLIEMPPYKGNRERPYNSADITDGKNKVSSLVIVVTTACSVLGVLLIIMAVMVFRRHKPHMRGMGGAGNGGPHLFQQGPSSPPYARVHNSSMDEHDRLALMAYVEASRIHLPSYEEATREGNNGSTSSGGYTPNRVNGGASTGNDSLFDYCNSNTSISTNNHQFYLQNRQGRPGNGANDGNNNSASNQHSTFVATGSNASANMYRDGVSVSEMFGSIDTVNVSMSDASTSVTVETYDSSTCGRSVGSSSQQATAGSLQSSRDQLSNEDAPLLDSSSQGETDVVSMSSNPSRTSKDDQ</sequence>
<evidence type="ECO:0000256" key="3">
    <source>
        <dbReference type="ARBA" id="ARBA00023157"/>
    </source>
</evidence>
<dbReference type="STRING" id="188477.A0A3S1BCV0"/>
<keyword evidence="1 5" id="KW-0768">Sushi</keyword>
<evidence type="ECO:0000313" key="11">
    <source>
        <dbReference type="Proteomes" id="UP000271974"/>
    </source>
</evidence>
<proteinExistence type="predicted"/>
<feature type="chain" id="PRO_5018722117" description="Sushi domain-containing protein" evidence="8">
    <location>
        <begin position="30"/>
        <end position="681"/>
    </location>
</feature>
<feature type="disulfide bond" evidence="5">
    <location>
        <begin position="349"/>
        <end position="376"/>
    </location>
</feature>
<feature type="region of interest" description="Disordered" evidence="6">
    <location>
        <begin position="550"/>
        <end position="574"/>
    </location>
</feature>
<dbReference type="InterPro" id="IPR000436">
    <property type="entry name" value="Sushi_SCR_CCP_dom"/>
</dbReference>
<keyword evidence="11" id="KW-1185">Reference proteome</keyword>
<feature type="compositionally biased region" description="Polar residues" evidence="6">
    <location>
        <begin position="657"/>
        <end position="675"/>
    </location>
</feature>
<keyword evidence="3 5" id="KW-1015">Disulfide bond</keyword>
<evidence type="ECO:0000256" key="2">
    <source>
        <dbReference type="ARBA" id="ARBA00022737"/>
    </source>
</evidence>
<dbReference type="Gene3D" id="2.10.70.10">
    <property type="entry name" value="Complement Module, domain 1"/>
    <property type="match status" value="5"/>
</dbReference>
<feature type="compositionally biased region" description="Low complexity" evidence="6">
    <location>
        <begin position="622"/>
        <end position="633"/>
    </location>
</feature>
<feature type="disulfide bond" evidence="5">
    <location>
        <begin position="274"/>
        <end position="301"/>
    </location>
</feature>
<comment type="caution">
    <text evidence="10">The sequence shown here is derived from an EMBL/GenBank/DDBJ whole genome shotgun (WGS) entry which is preliminary data.</text>
</comment>
<dbReference type="Pfam" id="PF00084">
    <property type="entry name" value="Sushi"/>
    <property type="match status" value="3"/>
</dbReference>
<evidence type="ECO:0000259" key="9">
    <source>
        <dbReference type="PROSITE" id="PS50923"/>
    </source>
</evidence>
<accession>A0A3S1BCV0</accession>
<feature type="domain" description="Sushi" evidence="9">
    <location>
        <begin position="170"/>
        <end position="234"/>
    </location>
</feature>
<dbReference type="Proteomes" id="UP000271974">
    <property type="component" value="Unassembled WGS sequence"/>
</dbReference>
<name>A0A3S1BCV0_ELYCH</name>
<feature type="transmembrane region" description="Helical" evidence="7">
    <location>
        <begin position="415"/>
        <end position="438"/>
    </location>
</feature>
<dbReference type="OrthoDB" id="7487745at2759"/>
<evidence type="ECO:0000256" key="7">
    <source>
        <dbReference type="SAM" id="Phobius"/>
    </source>
</evidence>
<feature type="region of interest" description="Disordered" evidence="6">
    <location>
        <begin position="498"/>
        <end position="523"/>
    </location>
</feature>
<gene>
    <name evidence="10" type="ORF">EGW08_014574</name>
</gene>
<feature type="region of interest" description="Disordered" evidence="6">
    <location>
        <begin position="622"/>
        <end position="681"/>
    </location>
</feature>
<evidence type="ECO:0000256" key="5">
    <source>
        <dbReference type="PROSITE-ProRule" id="PRU00302"/>
    </source>
</evidence>
<keyword evidence="8" id="KW-0732">Signal</keyword>
<dbReference type="InterPro" id="IPR050350">
    <property type="entry name" value="Compl-Cell_Adhes-Reg"/>
</dbReference>
<keyword evidence="7" id="KW-1133">Transmembrane helix</keyword>
<dbReference type="CDD" id="cd00033">
    <property type="entry name" value="CCP"/>
    <property type="match status" value="3"/>
</dbReference>
<dbReference type="SMART" id="SM00032">
    <property type="entry name" value="CCP"/>
    <property type="match status" value="5"/>
</dbReference>
<comment type="caution">
    <text evidence="5">Lacks conserved residue(s) required for the propagation of feature annotation.</text>
</comment>